<evidence type="ECO:0000313" key="3">
    <source>
        <dbReference type="Proteomes" id="UP001177023"/>
    </source>
</evidence>
<feature type="non-terminal residue" evidence="2">
    <location>
        <position position="1"/>
    </location>
</feature>
<proteinExistence type="predicted"/>
<feature type="region of interest" description="Disordered" evidence="1">
    <location>
        <begin position="1"/>
        <end position="28"/>
    </location>
</feature>
<comment type="caution">
    <text evidence="2">The sequence shown here is derived from an EMBL/GenBank/DDBJ whole genome shotgun (WGS) entry which is preliminary data.</text>
</comment>
<gene>
    <name evidence="2" type="ORF">MSPICULIGERA_LOCUS8957</name>
</gene>
<organism evidence="2 3">
    <name type="scientific">Mesorhabditis spiculigera</name>
    <dbReference type="NCBI Taxonomy" id="96644"/>
    <lineage>
        <taxon>Eukaryota</taxon>
        <taxon>Metazoa</taxon>
        <taxon>Ecdysozoa</taxon>
        <taxon>Nematoda</taxon>
        <taxon>Chromadorea</taxon>
        <taxon>Rhabditida</taxon>
        <taxon>Rhabditina</taxon>
        <taxon>Rhabditomorpha</taxon>
        <taxon>Rhabditoidea</taxon>
        <taxon>Rhabditidae</taxon>
        <taxon>Mesorhabditinae</taxon>
        <taxon>Mesorhabditis</taxon>
    </lineage>
</organism>
<protein>
    <submittedName>
        <fullName evidence="2">Uncharacterized protein</fullName>
    </submittedName>
</protein>
<sequence length="105" mass="12091">MRRARTPVRRPTTPAQPGPSAAPRGRPQRVRQVGYCFCGAHGILYDEYGQPACKRCKLQFYDADRYVRRDGAVCRPSCGNPNLCALHRLLNFEMIGMRRDLIRRR</sequence>
<dbReference type="Proteomes" id="UP001177023">
    <property type="component" value="Unassembled WGS sequence"/>
</dbReference>
<dbReference type="EMBL" id="CATQJA010002369">
    <property type="protein sequence ID" value="CAJ0570520.1"/>
    <property type="molecule type" value="Genomic_DNA"/>
</dbReference>
<name>A0AA36FX93_9BILA</name>
<reference evidence="2" key="1">
    <citation type="submission" date="2023-06" db="EMBL/GenBank/DDBJ databases">
        <authorList>
            <person name="Delattre M."/>
        </authorList>
    </citation>
    <scope>NUCLEOTIDE SEQUENCE</scope>
    <source>
        <strain evidence="2">AF72</strain>
    </source>
</reference>
<accession>A0AA36FX93</accession>
<evidence type="ECO:0000256" key="1">
    <source>
        <dbReference type="SAM" id="MobiDB-lite"/>
    </source>
</evidence>
<keyword evidence="3" id="KW-1185">Reference proteome</keyword>
<evidence type="ECO:0000313" key="2">
    <source>
        <dbReference type="EMBL" id="CAJ0570520.1"/>
    </source>
</evidence>
<dbReference type="AlphaFoldDB" id="A0AA36FX93"/>